<gene>
    <name evidence="2" type="ORF">NCTC12905_00137</name>
</gene>
<protein>
    <submittedName>
        <fullName evidence="2">Uncharacterized protein</fullName>
    </submittedName>
</protein>
<keyword evidence="1" id="KW-0472">Membrane</keyword>
<sequence>MKQSNIFQAETSKKINTFIITSIIFLMIQPAYAQTKTRAIDIFIGMQYGLSMIIPIVGAVIFLFLLLIYLFRIISRATFIRWSFSVIVAGAAFYISALLFYIH</sequence>
<dbReference type="Proteomes" id="UP000274201">
    <property type="component" value="Chromosome"/>
</dbReference>
<dbReference type="AlphaFoldDB" id="A0A448V3Z5"/>
<keyword evidence="1" id="KW-1133">Transmembrane helix</keyword>
<reference evidence="2 3" key="1">
    <citation type="submission" date="2018-12" db="EMBL/GenBank/DDBJ databases">
        <authorList>
            <consortium name="Pathogen Informatics"/>
        </authorList>
    </citation>
    <scope>NUCLEOTIDE SEQUENCE [LARGE SCALE GENOMIC DNA]</scope>
    <source>
        <strain evidence="2 3">NCTC12905</strain>
    </source>
</reference>
<name>A0A448V3Z5_BARVI</name>
<dbReference type="EMBL" id="LR134529">
    <property type="protein sequence ID" value="VEJ44501.1"/>
    <property type="molecule type" value="Genomic_DNA"/>
</dbReference>
<dbReference type="STRING" id="1094497.BVwin_14150"/>
<dbReference type="RefSeq" id="WP_126601958.1">
    <property type="nucleotide sequence ID" value="NZ_LR134529.1"/>
</dbReference>
<evidence type="ECO:0000313" key="3">
    <source>
        <dbReference type="Proteomes" id="UP000274201"/>
    </source>
</evidence>
<accession>A0A448V3Z5</accession>
<feature type="transmembrane region" description="Helical" evidence="1">
    <location>
        <begin position="82"/>
        <end position="102"/>
    </location>
</feature>
<dbReference type="OrthoDB" id="7923911at2"/>
<keyword evidence="1" id="KW-0812">Transmembrane</keyword>
<evidence type="ECO:0000256" key="1">
    <source>
        <dbReference type="SAM" id="Phobius"/>
    </source>
</evidence>
<organism evidence="2 3">
    <name type="scientific">Bartonella vinsonii</name>
    <name type="common">Rochalimaea vinsonii</name>
    <dbReference type="NCBI Taxonomy" id="33047"/>
    <lineage>
        <taxon>Bacteria</taxon>
        <taxon>Pseudomonadati</taxon>
        <taxon>Pseudomonadota</taxon>
        <taxon>Alphaproteobacteria</taxon>
        <taxon>Hyphomicrobiales</taxon>
        <taxon>Bartonellaceae</taxon>
        <taxon>Bartonella</taxon>
    </lineage>
</organism>
<evidence type="ECO:0000313" key="2">
    <source>
        <dbReference type="EMBL" id="VEJ44501.1"/>
    </source>
</evidence>
<proteinExistence type="predicted"/>
<feature type="transmembrane region" description="Helical" evidence="1">
    <location>
        <begin position="49"/>
        <end position="70"/>
    </location>
</feature>